<accession>A0A316UND3</accession>
<evidence type="ECO:0000313" key="7">
    <source>
        <dbReference type="Proteomes" id="UP000245884"/>
    </source>
</evidence>
<dbReference type="GO" id="GO:0006635">
    <property type="term" value="P:fatty acid beta-oxidation"/>
    <property type="evidence" value="ECO:0007669"/>
    <property type="project" value="UniProtKB-UniPathway"/>
</dbReference>
<name>A0A316UND3_9BASI</name>
<dbReference type="Gene3D" id="3.90.226.10">
    <property type="entry name" value="2-enoyl-CoA Hydratase, Chain A, domain 1"/>
    <property type="match status" value="1"/>
</dbReference>
<dbReference type="UniPathway" id="UPA00659"/>
<dbReference type="SUPFAM" id="SSF52096">
    <property type="entry name" value="ClpP/crotonase"/>
    <property type="match status" value="1"/>
</dbReference>
<dbReference type="InterPro" id="IPR045002">
    <property type="entry name" value="Ech1-like"/>
</dbReference>
<dbReference type="OrthoDB" id="14970at2759"/>
<dbReference type="InterPro" id="IPR001753">
    <property type="entry name" value="Enoyl-CoA_hydra/iso"/>
</dbReference>
<organism evidence="6 7">
    <name type="scientific">Jaminaea rosea</name>
    <dbReference type="NCBI Taxonomy" id="1569628"/>
    <lineage>
        <taxon>Eukaryota</taxon>
        <taxon>Fungi</taxon>
        <taxon>Dikarya</taxon>
        <taxon>Basidiomycota</taxon>
        <taxon>Ustilaginomycotina</taxon>
        <taxon>Exobasidiomycetes</taxon>
        <taxon>Microstromatales</taxon>
        <taxon>Microstromatales incertae sedis</taxon>
        <taxon>Jaminaea</taxon>
    </lineage>
</organism>
<keyword evidence="5" id="KW-0413">Isomerase</keyword>
<dbReference type="InterPro" id="IPR014748">
    <property type="entry name" value="Enoyl-CoA_hydra_C"/>
</dbReference>
<keyword evidence="3" id="KW-0276">Fatty acid metabolism</keyword>
<dbReference type="GO" id="GO:0005739">
    <property type="term" value="C:mitochondrion"/>
    <property type="evidence" value="ECO:0007669"/>
    <property type="project" value="TreeGrafter"/>
</dbReference>
<evidence type="ECO:0000256" key="3">
    <source>
        <dbReference type="ARBA" id="ARBA00022832"/>
    </source>
</evidence>
<comment type="similarity">
    <text evidence="2">Belongs to the enoyl-CoA hydratase/isomerase family.</text>
</comment>
<dbReference type="FunFam" id="1.10.12.10:FF:000004">
    <property type="entry name" value="Delta3,5-delta2,4-dienoyl-CoA isomerase"/>
    <property type="match status" value="1"/>
</dbReference>
<dbReference type="RefSeq" id="XP_025361066.1">
    <property type="nucleotide sequence ID" value="XM_025508359.1"/>
</dbReference>
<dbReference type="PANTHER" id="PTHR43149:SF1">
    <property type="entry name" value="DELTA(3,5)-DELTA(2,4)-DIENOYL-COA ISOMERASE, MITOCHONDRIAL"/>
    <property type="match status" value="1"/>
</dbReference>
<reference evidence="6 7" key="1">
    <citation type="journal article" date="2018" name="Mol. Biol. Evol.">
        <title>Broad Genomic Sampling Reveals a Smut Pathogenic Ancestry of the Fungal Clade Ustilaginomycotina.</title>
        <authorList>
            <person name="Kijpornyongpan T."/>
            <person name="Mondo S.J."/>
            <person name="Barry K."/>
            <person name="Sandor L."/>
            <person name="Lee J."/>
            <person name="Lipzen A."/>
            <person name="Pangilinan J."/>
            <person name="LaButti K."/>
            <person name="Hainaut M."/>
            <person name="Henrissat B."/>
            <person name="Grigoriev I.V."/>
            <person name="Spatafora J.W."/>
            <person name="Aime M.C."/>
        </authorList>
    </citation>
    <scope>NUCLEOTIDE SEQUENCE [LARGE SCALE GENOMIC DNA]</scope>
    <source>
        <strain evidence="6 7">MCA 5214</strain>
    </source>
</reference>
<protein>
    <submittedName>
        <fullName evidence="6">ClpP/crotonase</fullName>
    </submittedName>
</protein>
<keyword evidence="7" id="KW-1185">Reference proteome</keyword>
<dbReference type="AlphaFoldDB" id="A0A316UND3"/>
<dbReference type="InterPro" id="IPR029045">
    <property type="entry name" value="ClpP/crotonase-like_dom_sf"/>
</dbReference>
<dbReference type="STRING" id="1569628.A0A316UND3"/>
<evidence type="ECO:0000313" key="6">
    <source>
        <dbReference type="EMBL" id="PWN26454.1"/>
    </source>
</evidence>
<sequence>MSDADSSYPRPYNGLSPAPRNFSLTLDAPLVLRLSLSNSKVNQWSDLMTYDFHRVLSHISVDPDVAVVILTGEGEKAFCAGLDVTSGGLVELIEDDPARSAWKLKRHIDEFQASLTMLEGCGKPVIAAVHGVAYGLGVDLMSACDIRYADQGARFSIREVHIGLAADIGSLQRFPRIVGNDSVARELALTAREFGAEEAHRIGFVGKVTKGGRGGVIAEALATAKLIAAKSPVAVRATKASLLYSRDHSVREGLDHIGWVNSSMLQNKEMPEAFAAALSKKEMRWGKL</sequence>
<keyword evidence="4" id="KW-0443">Lipid metabolism</keyword>
<dbReference type="Pfam" id="PF00378">
    <property type="entry name" value="ECH_1"/>
    <property type="match status" value="1"/>
</dbReference>
<dbReference type="CDD" id="cd06558">
    <property type="entry name" value="crotonase-like"/>
    <property type="match status" value="1"/>
</dbReference>
<gene>
    <name evidence="6" type="ORF">BDZ90DRAFT_261269</name>
</gene>
<proteinExistence type="inferred from homology"/>
<evidence type="ECO:0000256" key="1">
    <source>
        <dbReference type="ARBA" id="ARBA00005005"/>
    </source>
</evidence>
<dbReference type="PANTHER" id="PTHR43149">
    <property type="entry name" value="ENOYL-COA HYDRATASE"/>
    <property type="match status" value="1"/>
</dbReference>
<dbReference type="GeneID" id="37030182"/>
<dbReference type="Gene3D" id="1.10.12.10">
    <property type="entry name" value="Lyase 2-enoyl-coa Hydratase, Chain A, domain 2"/>
    <property type="match status" value="1"/>
</dbReference>
<dbReference type="GO" id="GO:0051750">
    <property type="term" value="F:delta(3,5)-delta(2,4)-dienoyl-CoA isomerase activity"/>
    <property type="evidence" value="ECO:0007669"/>
    <property type="project" value="TreeGrafter"/>
</dbReference>
<dbReference type="EMBL" id="KZ819671">
    <property type="protein sequence ID" value="PWN26454.1"/>
    <property type="molecule type" value="Genomic_DNA"/>
</dbReference>
<comment type="pathway">
    <text evidence="1">Lipid metabolism; fatty acid beta-oxidation.</text>
</comment>
<dbReference type="Proteomes" id="UP000245884">
    <property type="component" value="Unassembled WGS sequence"/>
</dbReference>
<evidence type="ECO:0000256" key="4">
    <source>
        <dbReference type="ARBA" id="ARBA00023098"/>
    </source>
</evidence>
<evidence type="ECO:0000256" key="2">
    <source>
        <dbReference type="ARBA" id="ARBA00005254"/>
    </source>
</evidence>
<evidence type="ECO:0000256" key="5">
    <source>
        <dbReference type="ARBA" id="ARBA00023235"/>
    </source>
</evidence>